<organism evidence="1 2">
    <name type="scientific">Dentiscutata heterogama</name>
    <dbReference type="NCBI Taxonomy" id="1316150"/>
    <lineage>
        <taxon>Eukaryota</taxon>
        <taxon>Fungi</taxon>
        <taxon>Fungi incertae sedis</taxon>
        <taxon>Mucoromycota</taxon>
        <taxon>Glomeromycotina</taxon>
        <taxon>Glomeromycetes</taxon>
        <taxon>Diversisporales</taxon>
        <taxon>Gigasporaceae</taxon>
        <taxon>Dentiscutata</taxon>
    </lineage>
</organism>
<gene>
    <name evidence="1" type="ORF">DHETER_LOCUS7653</name>
</gene>
<accession>A0ACA9MSM8</accession>
<reference evidence="1" key="1">
    <citation type="submission" date="2021-06" db="EMBL/GenBank/DDBJ databases">
        <authorList>
            <person name="Kallberg Y."/>
            <person name="Tangrot J."/>
            <person name="Rosling A."/>
        </authorList>
    </citation>
    <scope>NUCLEOTIDE SEQUENCE</scope>
    <source>
        <strain evidence="1">IL203A</strain>
    </source>
</reference>
<feature type="non-terminal residue" evidence="1">
    <location>
        <position position="1"/>
    </location>
</feature>
<name>A0ACA9MSM8_9GLOM</name>
<dbReference type="Proteomes" id="UP000789702">
    <property type="component" value="Unassembled WGS sequence"/>
</dbReference>
<dbReference type="EMBL" id="CAJVPU010011075">
    <property type="protein sequence ID" value="CAG8611440.1"/>
    <property type="molecule type" value="Genomic_DNA"/>
</dbReference>
<proteinExistence type="predicted"/>
<protein>
    <submittedName>
        <fullName evidence="1">11659_t:CDS:1</fullName>
    </submittedName>
</protein>
<comment type="caution">
    <text evidence="1">The sequence shown here is derived from an EMBL/GenBank/DDBJ whole genome shotgun (WGS) entry which is preliminary data.</text>
</comment>
<evidence type="ECO:0000313" key="1">
    <source>
        <dbReference type="EMBL" id="CAG8611440.1"/>
    </source>
</evidence>
<sequence length="169" mass="18998">SNTKADMDIGQITVTEMHNSESEKIYELEKSNTKVDMNMGQITATEIYNSEFFKSFLETIKNDYENGGSQLQASLEKLAEQYNSAKAKSILVLTSFLHNIKPNNDLLVRIKSGARIHVQIESVKCRKTGLSTKNSKENVDPHIIPACKVRAVSKKKHNISQNISKNQIN</sequence>
<keyword evidence="2" id="KW-1185">Reference proteome</keyword>
<evidence type="ECO:0000313" key="2">
    <source>
        <dbReference type="Proteomes" id="UP000789702"/>
    </source>
</evidence>